<dbReference type="Gene3D" id="3.40.50.300">
    <property type="entry name" value="P-loop containing nucleotide triphosphate hydrolases"/>
    <property type="match status" value="1"/>
</dbReference>
<dbReference type="EMBL" id="AP023361">
    <property type="protein sequence ID" value="BCJ92262.1"/>
    <property type="molecule type" value="Genomic_DNA"/>
</dbReference>
<dbReference type="PANTHER" id="PTHR42794">
    <property type="entry name" value="HEMIN IMPORT ATP-BINDING PROTEIN HMUV"/>
    <property type="match status" value="1"/>
</dbReference>
<reference evidence="8 9" key="1">
    <citation type="submission" date="2020-08" db="EMBL/GenBank/DDBJ databases">
        <title>Genome sequence of Rhizobiales bacterium strain IZ6.</title>
        <authorList>
            <person name="Nakai R."/>
            <person name="Naganuma T."/>
        </authorList>
    </citation>
    <scope>NUCLEOTIDE SEQUENCE [LARGE SCALE GENOMIC DNA]</scope>
    <source>
        <strain evidence="8 9">IZ6</strain>
    </source>
</reference>
<dbReference type="PANTHER" id="PTHR42794:SF1">
    <property type="entry name" value="HEMIN IMPORT ATP-BINDING PROTEIN HMUV"/>
    <property type="match status" value="1"/>
</dbReference>
<keyword evidence="5" id="KW-1278">Translocase</keyword>
<dbReference type="InterPro" id="IPR027417">
    <property type="entry name" value="P-loop_NTPase"/>
</dbReference>
<dbReference type="PROSITE" id="PS00211">
    <property type="entry name" value="ABC_TRANSPORTER_1"/>
    <property type="match status" value="1"/>
</dbReference>
<keyword evidence="9" id="KW-1185">Reference proteome</keyword>
<organism evidence="8 9">
    <name type="scientific">Terrihabitans soli</name>
    <dbReference type="NCBI Taxonomy" id="708113"/>
    <lineage>
        <taxon>Bacteria</taxon>
        <taxon>Pseudomonadati</taxon>
        <taxon>Pseudomonadota</taxon>
        <taxon>Alphaproteobacteria</taxon>
        <taxon>Hyphomicrobiales</taxon>
        <taxon>Terrihabitans</taxon>
    </lineage>
</organism>
<evidence type="ECO:0000313" key="8">
    <source>
        <dbReference type="EMBL" id="BCJ92262.1"/>
    </source>
</evidence>
<evidence type="ECO:0000313" key="9">
    <source>
        <dbReference type="Proteomes" id="UP000515317"/>
    </source>
</evidence>
<dbReference type="SMART" id="SM00382">
    <property type="entry name" value="AAA"/>
    <property type="match status" value="1"/>
</dbReference>
<name>A0A6S6QYB2_9HYPH</name>
<evidence type="ECO:0000256" key="2">
    <source>
        <dbReference type="ARBA" id="ARBA00022448"/>
    </source>
</evidence>
<evidence type="ECO:0000256" key="3">
    <source>
        <dbReference type="ARBA" id="ARBA00022741"/>
    </source>
</evidence>
<dbReference type="GO" id="GO:0016887">
    <property type="term" value="F:ATP hydrolysis activity"/>
    <property type="evidence" value="ECO:0007669"/>
    <property type="project" value="InterPro"/>
</dbReference>
<proteinExistence type="inferred from homology"/>
<comment type="similarity">
    <text evidence="1">Belongs to the ABC transporter superfamily.</text>
</comment>
<keyword evidence="2" id="KW-0813">Transport</keyword>
<keyword evidence="4" id="KW-0067">ATP-binding</keyword>
<dbReference type="Proteomes" id="UP000515317">
    <property type="component" value="Chromosome"/>
</dbReference>
<dbReference type="InterPro" id="IPR017871">
    <property type="entry name" value="ABC_transporter-like_CS"/>
</dbReference>
<dbReference type="RefSeq" id="WP_222875850.1">
    <property type="nucleotide sequence ID" value="NZ_AP023361.1"/>
</dbReference>
<dbReference type="InterPro" id="IPR003593">
    <property type="entry name" value="AAA+_ATPase"/>
</dbReference>
<evidence type="ECO:0000259" key="7">
    <source>
        <dbReference type="PROSITE" id="PS50893"/>
    </source>
</evidence>
<dbReference type="InterPro" id="IPR003439">
    <property type="entry name" value="ABC_transporter-like_ATP-bd"/>
</dbReference>
<dbReference type="PROSITE" id="PS50893">
    <property type="entry name" value="ABC_TRANSPORTER_2"/>
    <property type="match status" value="1"/>
</dbReference>
<dbReference type="AlphaFoldDB" id="A0A6S6QYB2"/>
<protein>
    <submittedName>
        <fullName evidence="8">ABC transporter</fullName>
    </submittedName>
</protein>
<dbReference type="Pfam" id="PF00005">
    <property type="entry name" value="ABC_tran"/>
    <property type="match status" value="1"/>
</dbReference>
<comment type="function">
    <text evidence="6">Part of the ABC transporter complex HmuTUV involved in hemin import. Responsible for energy coupling to the transport system.</text>
</comment>
<feature type="domain" description="ABC transporter" evidence="7">
    <location>
        <begin position="3"/>
        <end position="236"/>
    </location>
</feature>
<evidence type="ECO:0000256" key="4">
    <source>
        <dbReference type="ARBA" id="ARBA00022840"/>
    </source>
</evidence>
<keyword evidence="3" id="KW-0547">Nucleotide-binding</keyword>
<dbReference type="SUPFAM" id="SSF52540">
    <property type="entry name" value="P-loop containing nucleoside triphosphate hydrolases"/>
    <property type="match status" value="1"/>
</dbReference>
<evidence type="ECO:0000256" key="1">
    <source>
        <dbReference type="ARBA" id="ARBA00005417"/>
    </source>
</evidence>
<sequence length="253" mass="27054">MEIAATSISLSLNETRVLEGVDISVRTGEFVGLVGPNGAGKTSLLRVLAGLLPAKAGSVSYDGKDIAALKPRVRAQMVAYLAQNDGAHWPIRVEALAGLGRLPHRGRTSDEADRAVVKRALDLVGMADFAARGFDTLSGGEQARVLLARALAVEAPLLLADEPISALDPYHQLAIMELLREQTRAGNGVVAVLHDIGLAYRYCDRVVLLAKGKKLAEGRPEEVLSDENIATAYGIAVKRGEGYILPWQRETAR</sequence>
<dbReference type="KEGG" id="tso:IZ6_29970"/>
<gene>
    <name evidence="8" type="ORF">IZ6_29970</name>
</gene>
<evidence type="ECO:0000256" key="6">
    <source>
        <dbReference type="ARBA" id="ARBA00037066"/>
    </source>
</evidence>
<dbReference type="FunFam" id="3.40.50.300:FF:000134">
    <property type="entry name" value="Iron-enterobactin ABC transporter ATP-binding protein"/>
    <property type="match status" value="1"/>
</dbReference>
<dbReference type="GO" id="GO:0005524">
    <property type="term" value="F:ATP binding"/>
    <property type="evidence" value="ECO:0007669"/>
    <property type="project" value="UniProtKB-KW"/>
</dbReference>
<accession>A0A6S6QYB2</accession>
<dbReference type="CDD" id="cd03214">
    <property type="entry name" value="ABC_Iron-Siderophores_B12_Hemin"/>
    <property type="match status" value="1"/>
</dbReference>
<evidence type="ECO:0000256" key="5">
    <source>
        <dbReference type="ARBA" id="ARBA00022967"/>
    </source>
</evidence>